<dbReference type="EMBL" id="JANBUO010001760">
    <property type="protein sequence ID" value="KAJ2796942.1"/>
    <property type="molecule type" value="Genomic_DNA"/>
</dbReference>
<comment type="caution">
    <text evidence="2">The sequence shown here is derived from an EMBL/GenBank/DDBJ whole genome shotgun (WGS) entry which is preliminary data.</text>
</comment>
<accession>A0A9W8HY14</accession>
<keyword evidence="3" id="KW-1185">Reference proteome</keyword>
<proteinExistence type="predicted"/>
<feature type="transmembrane region" description="Helical" evidence="1">
    <location>
        <begin position="95"/>
        <end position="116"/>
    </location>
</feature>
<keyword evidence="1" id="KW-0812">Transmembrane</keyword>
<evidence type="ECO:0000256" key="1">
    <source>
        <dbReference type="SAM" id="Phobius"/>
    </source>
</evidence>
<gene>
    <name evidence="2" type="ORF">H4R20_005363</name>
</gene>
<reference evidence="2" key="1">
    <citation type="submission" date="2022-07" db="EMBL/GenBank/DDBJ databases">
        <title>Phylogenomic reconstructions and comparative analyses of Kickxellomycotina fungi.</title>
        <authorList>
            <person name="Reynolds N.K."/>
            <person name="Stajich J.E."/>
            <person name="Barry K."/>
            <person name="Grigoriev I.V."/>
            <person name="Crous P."/>
            <person name="Smith M.E."/>
        </authorList>
    </citation>
    <scope>NUCLEOTIDE SEQUENCE</scope>
    <source>
        <strain evidence="2">NRRL 1565</strain>
    </source>
</reference>
<feature type="transmembrane region" description="Helical" evidence="1">
    <location>
        <begin position="31"/>
        <end position="51"/>
    </location>
</feature>
<feature type="non-terminal residue" evidence="2">
    <location>
        <position position="191"/>
    </location>
</feature>
<sequence length="191" mass="20769">MESIGNNTLVYKYTLDNEYPPPMIQYDPVRWIAFVVSALFPLLATRVLLVARATRSPWLCAAGVAPLLLFIALVLRGAMGQADGDAFRMYEAQTVLHLCAGFVLVGMLLVFAAEWIEIERRAVVGVFLRHAGIGYTAAATLCTCIGFPLAFDAAEERRTSGYRLVSAALVLSIGMAVLSGTLAVYHVDGRR</sequence>
<organism evidence="2 3">
    <name type="scientific">Coemansia guatemalensis</name>
    <dbReference type="NCBI Taxonomy" id="2761395"/>
    <lineage>
        <taxon>Eukaryota</taxon>
        <taxon>Fungi</taxon>
        <taxon>Fungi incertae sedis</taxon>
        <taxon>Zoopagomycota</taxon>
        <taxon>Kickxellomycotina</taxon>
        <taxon>Kickxellomycetes</taxon>
        <taxon>Kickxellales</taxon>
        <taxon>Kickxellaceae</taxon>
        <taxon>Coemansia</taxon>
    </lineage>
</organism>
<protein>
    <submittedName>
        <fullName evidence="2">Uncharacterized protein</fullName>
    </submittedName>
</protein>
<keyword evidence="1" id="KW-1133">Transmembrane helix</keyword>
<dbReference type="OrthoDB" id="5571578at2759"/>
<feature type="transmembrane region" description="Helical" evidence="1">
    <location>
        <begin position="58"/>
        <end position="75"/>
    </location>
</feature>
<feature type="transmembrane region" description="Helical" evidence="1">
    <location>
        <begin position="163"/>
        <end position="185"/>
    </location>
</feature>
<keyword evidence="1" id="KW-0472">Membrane</keyword>
<dbReference type="AlphaFoldDB" id="A0A9W8HY14"/>
<name>A0A9W8HY14_9FUNG</name>
<dbReference type="Proteomes" id="UP001140094">
    <property type="component" value="Unassembled WGS sequence"/>
</dbReference>
<feature type="transmembrane region" description="Helical" evidence="1">
    <location>
        <begin position="128"/>
        <end position="151"/>
    </location>
</feature>
<evidence type="ECO:0000313" key="2">
    <source>
        <dbReference type="EMBL" id="KAJ2796942.1"/>
    </source>
</evidence>
<evidence type="ECO:0000313" key="3">
    <source>
        <dbReference type="Proteomes" id="UP001140094"/>
    </source>
</evidence>